<evidence type="ECO:0000259" key="8">
    <source>
        <dbReference type="Pfam" id="PF13873"/>
    </source>
</evidence>
<feature type="region of interest" description="Disordered" evidence="7">
    <location>
        <begin position="1"/>
        <end position="38"/>
    </location>
</feature>
<feature type="compositionally biased region" description="Polar residues" evidence="7">
    <location>
        <begin position="19"/>
        <end position="37"/>
    </location>
</feature>
<organism evidence="9 10">
    <name type="scientific">Aquatica leii</name>
    <dbReference type="NCBI Taxonomy" id="1421715"/>
    <lineage>
        <taxon>Eukaryota</taxon>
        <taxon>Metazoa</taxon>
        <taxon>Ecdysozoa</taxon>
        <taxon>Arthropoda</taxon>
        <taxon>Hexapoda</taxon>
        <taxon>Insecta</taxon>
        <taxon>Pterygota</taxon>
        <taxon>Neoptera</taxon>
        <taxon>Endopterygota</taxon>
        <taxon>Coleoptera</taxon>
        <taxon>Polyphaga</taxon>
        <taxon>Elateriformia</taxon>
        <taxon>Elateroidea</taxon>
        <taxon>Lampyridae</taxon>
        <taxon>Luciolinae</taxon>
        <taxon>Aquatica</taxon>
    </lineage>
</organism>
<evidence type="ECO:0000256" key="7">
    <source>
        <dbReference type="SAM" id="MobiDB-lite"/>
    </source>
</evidence>
<comment type="caution">
    <text evidence="9">The sequence shown here is derived from an EMBL/GenBank/DDBJ whole genome shotgun (WGS) entry which is preliminary data.</text>
</comment>
<name>A0AAN7SS42_9COLE</name>
<evidence type="ECO:0000256" key="6">
    <source>
        <dbReference type="SAM" id="Coils"/>
    </source>
</evidence>
<comment type="subunit">
    <text evidence="1">Self-associates forming complexes of several hundred monomers.</text>
</comment>
<reference evidence="10" key="1">
    <citation type="submission" date="2023-01" db="EMBL/GenBank/DDBJ databases">
        <title>Key to firefly adult light organ development and bioluminescence: homeobox transcription factors regulate luciferase expression and transportation to peroxisome.</title>
        <authorList>
            <person name="Fu X."/>
        </authorList>
    </citation>
    <scope>NUCLEOTIDE SEQUENCE [LARGE SCALE GENOMIC DNA]</scope>
</reference>
<keyword evidence="10" id="KW-1185">Reference proteome</keyword>
<keyword evidence="4" id="KW-0804">Transcription</keyword>
<dbReference type="AlphaFoldDB" id="A0AAN7SS42"/>
<keyword evidence="3" id="KW-0805">Transcription regulation</keyword>
<evidence type="ECO:0000256" key="4">
    <source>
        <dbReference type="ARBA" id="ARBA00023163"/>
    </source>
</evidence>
<sequence length="799" mass="93426">MHFLNNENSDSEDERSVNKKSGINTKPSTDSMTTKNQLKGPHTIYSFDNWTILSAESQIDERIEHYKRLLEEIDQRIQTRDELIITLQNQLKKFENMCQKAFENTEHYRFKYEELSKITELKKESHVQCTQVNLNKTNIQEDLDSLKQQCSGIENLLQTQNNTIEHLISNWIKEFARINKQSSDSANITDEILNNIRVESATQNESLQLLLNENKVIRSEVLNLKQQILEIPALQTVEKKTSNNDCNCQNKSRKKFITDQDTQTDIQSNEFNETTINNLHQTMDTIQNEKLNITVKYEDMCKSYSCTNSKLQNKTLQLNTAIDEIKKLEAKISELQLMVETLNRENENCVQSETNTKLAEFENMQQLLQQYKEQVEFKKLENEKLRKKEHELQLELQKKEDNAAQIEKERSADALQLQIKINNLTNEYKTIESKLAEATNLIELKNKEIENLEFQTSALNKNFENEVKKVEIENNKSLTEISVLFKSKENECFEISHKFKEQEIYLANLEYENSDLKRLVEELQQQLELGFGSKDVASVCPMCHYKRKSFNNLQSQLIFLLHNIELLLIQALEEGDYLNLPPNTLDDFLYQDRKFIAILEQRKHVDITTKTSNAENSVSIKHSHDLTSNIQNEETMSLGDDNVKNTSLWTAIKQMVIELEDLKKQLNDNTKESFKHEYAPSSNPPQAISIATSETNERNLDIIEEELNNHFYRYQIMDIQKRRKLSDLQKQCLSEFLGKNPSVKSGKFTSSFTYKTAQRMWQMISEQLNAIGPVQKNWCQWRKTWQDIKAKTKSKEGEL</sequence>
<feature type="domain" description="Myb/SANT-like DNA-binding" evidence="8">
    <location>
        <begin position="724"/>
        <end position="795"/>
    </location>
</feature>
<feature type="coiled-coil region" evidence="6">
    <location>
        <begin position="129"/>
        <end position="163"/>
    </location>
</feature>
<evidence type="ECO:0000256" key="1">
    <source>
        <dbReference type="ARBA" id="ARBA00011764"/>
    </source>
</evidence>
<dbReference type="InterPro" id="IPR028002">
    <property type="entry name" value="Myb_DNA-bind_5"/>
</dbReference>
<dbReference type="Proteomes" id="UP001353858">
    <property type="component" value="Unassembled WGS sequence"/>
</dbReference>
<evidence type="ECO:0000256" key="3">
    <source>
        <dbReference type="ARBA" id="ARBA00023015"/>
    </source>
</evidence>
<dbReference type="EMBL" id="JARPUR010000002">
    <property type="protein sequence ID" value="KAK4882390.1"/>
    <property type="molecule type" value="Genomic_DNA"/>
</dbReference>
<protein>
    <recommendedName>
        <fullName evidence="2">Regulatory protein zeste</fullName>
    </recommendedName>
</protein>
<feature type="coiled-coil region" evidence="6">
    <location>
        <begin position="311"/>
        <end position="480"/>
    </location>
</feature>
<dbReference type="Pfam" id="PF13873">
    <property type="entry name" value="Myb_DNA-bind_5"/>
    <property type="match status" value="1"/>
</dbReference>
<keyword evidence="6" id="KW-0175">Coiled coil</keyword>
<evidence type="ECO:0000256" key="2">
    <source>
        <dbReference type="ARBA" id="ARBA00016807"/>
    </source>
</evidence>
<gene>
    <name evidence="9" type="ORF">RN001_005709</name>
</gene>
<evidence type="ECO:0000313" key="10">
    <source>
        <dbReference type="Proteomes" id="UP001353858"/>
    </source>
</evidence>
<evidence type="ECO:0000313" key="9">
    <source>
        <dbReference type="EMBL" id="KAK4882390.1"/>
    </source>
</evidence>
<accession>A0AAN7SS42</accession>
<evidence type="ECO:0000256" key="5">
    <source>
        <dbReference type="ARBA" id="ARBA00025466"/>
    </source>
</evidence>
<comment type="function">
    <text evidence="5">Involved in transvection phenomena (= synapsis-dependent gene expression), where the synaptic pairing of chromosomes carrying genes with which zeste interacts influences the expression of these genes. Zeste binds to DNA and stimulates transcription from a nearby promoter.</text>
</comment>
<proteinExistence type="predicted"/>